<feature type="transmembrane region" description="Helical" evidence="1">
    <location>
        <begin position="991"/>
        <end position="1010"/>
    </location>
</feature>
<evidence type="ECO:0000313" key="3">
    <source>
        <dbReference type="Proteomes" id="UP001597375"/>
    </source>
</evidence>
<dbReference type="SUPFAM" id="SSF82714">
    <property type="entry name" value="Multidrug efflux transporter AcrB TolC docking domain, DN and DC subdomains"/>
    <property type="match status" value="2"/>
</dbReference>
<dbReference type="PRINTS" id="PR00702">
    <property type="entry name" value="ACRIFLAVINRP"/>
</dbReference>
<feature type="transmembrane region" description="Helical" evidence="1">
    <location>
        <begin position="893"/>
        <end position="912"/>
    </location>
</feature>
<feature type="transmembrane region" description="Helical" evidence="1">
    <location>
        <begin position="945"/>
        <end position="970"/>
    </location>
</feature>
<evidence type="ECO:0000256" key="1">
    <source>
        <dbReference type="SAM" id="Phobius"/>
    </source>
</evidence>
<dbReference type="SUPFAM" id="SSF82866">
    <property type="entry name" value="Multidrug efflux transporter AcrB transmembrane domain"/>
    <property type="match status" value="2"/>
</dbReference>
<keyword evidence="1" id="KW-1133">Transmembrane helix</keyword>
<dbReference type="Gene3D" id="1.20.1640.10">
    <property type="entry name" value="Multidrug efflux transporter AcrB transmembrane domain"/>
    <property type="match status" value="2"/>
</dbReference>
<dbReference type="Pfam" id="PF00873">
    <property type="entry name" value="ACR_tran"/>
    <property type="match status" value="1"/>
</dbReference>
<dbReference type="EMBL" id="JBHUIT010000002">
    <property type="protein sequence ID" value="MFD2255676.1"/>
    <property type="molecule type" value="Genomic_DNA"/>
</dbReference>
<feature type="transmembrane region" description="Helical" evidence="1">
    <location>
        <begin position="919"/>
        <end position="939"/>
    </location>
</feature>
<dbReference type="Gene3D" id="3.30.70.1320">
    <property type="entry name" value="Multidrug efflux transporter AcrB pore domain like"/>
    <property type="match status" value="1"/>
</dbReference>
<dbReference type="PANTHER" id="PTHR32063:SF33">
    <property type="entry name" value="RND SUPERFAMILY EFFLUX PUMP PERMEASE COMPONENT"/>
    <property type="match status" value="1"/>
</dbReference>
<feature type="transmembrane region" description="Helical" evidence="1">
    <location>
        <begin position="12"/>
        <end position="30"/>
    </location>
</feature>
<gene>
    <name evidence="2" type="ORF">ACFSSA_03225</name>
</gene>
<dbReference type="Gene3D" id="3.30.70.1440">
    <property type="entry name" value="Multidrug efflux transporter AcrB pore domain"/>
    <property type="match status" value="1"/>
</dbReference>
<protein>
    <submittedName>
        <fullName evidence="2">Efflux RND transporter permease subunit</fullName>
    </submittedName>
</protein>
<dbReference type="Proteomes" id="UP001597375">
    <property type="component" value="Unassembled WGS sequence"/>
</dbReference>
<dbReference type="InterPro" id="IPR001036">
    <property type="entry name" value="Acrflvin-R"/>
</dbReference>
<sequence>MNAVKWFTRNHVAGNFIMLLIVIAGFATWFKLKKEIFPEVSIDAISVRIPYPNATPEEAERGVVVPVEESIADLQGIKKISGTGAQNVGTVVVEVQTGYDVRSLMSDVKSRVDAIDNFPEEAETPVLEEILIKAPVMSVTLTADTDETTIRKLAERVRDELLTYEAPGATSLGGVFGRAFNGVPKISQVSISGTRPYEISIEVSEERLRKLGLRLSDIAQAVRSSTLDLPGGSVRTERGEVILRALGKRYEASEMANVPVKTMADGSVIRLGDIAKLVDGFEDVDVSSRFDGKNALVINVFRVGDENTLELAELVRTYVRDSRSRLPEGVELSVWNDQSVYLLGRLDLLKRNAIMGLLLVLGVLTLFLRPSLALLVALGIPISFAGGIWMMPYFGVSVNMISLFAFILVLGIVVDDAIVTGENVYTRIQKGEHPSVAAWKGTSEVGTIVVFGVLTTMVAFTPMLGLSGVSGKIWPNIPLVVIPTLLFSLLQSKFVLPAHLALLSPQDHTKKVNVLFRIQRKIANGLETFVEKVYQPALRTALRWRYVTAATFISVLVLTLGAVATGQIQFKFFPEVEGDILSAKVELAQGVPFEETERVVKRIEAAAIELSKKYQTNKGESILKHVLSSAGTQPFQTGIAVGGPPTATHLGEVTLELAAAADRTIGSEELVAEWRRLVGNLPGVVELSIQAETASAGNAIDVTLTGPNLERLVEATAFAKEGLGVFSGVIDISDSNRAGKDELRFRELTPAGRAMGFRLEDVASQVRDAFYGNEVQRLQRGRDEVKVMVRFPEKARRTLDSLENMKVRTPQGDEVPLSQVAEMEPGRGPAVINRTDRQRSIKITADVEPGVNANEVVAGYTEKVLEEIPLRFPGVRYSFEGEQKDQADSVREMGIGFVGALIAMYVLIAIPLRSYLQPLIIMSVIPFGLVGAIWGHALLGMNLSIMSMCGLVALAGVVVNDSLVMVDYVNRHRDESDTLQDAAIAAGGRRFRAILLTSLTTFVGIMPMILETDVQARFLVPMAVSLAFGILFATVITLFLVPGVYLILEDILHLAARVLRRKKADAA</sequence>
<comment type="caution">
    <text evidence="2">The sequence shown here is derived from an EMBL/GenBank/DDBJ whole genome shotgun (WGS) entry which is preliminary data.</text>
</comment>
<dbReference type="InterPro" id="IPR027463">
    <property type="entry name" value="AcrB_DN_DC_subdom"/>
</dbReference>
<name>A0ABW5D6N8_9BACT</name>
<accession>A0ABW5D6N8</accession>
<feature type="transmembrane region" description="Helical" evidence="1">
    <location>
        <begin position="544"/>
        <end position="564"/>
    </location>
</feature>
<dbReference type="SUPFAM" id="SSF82693">
    <property type="entry name" value="Multidrug efflux transporter AcrB pore domain, PN1, PN2, PC1 and PC2 subdomains"/>
    <property type="match status" value="2"/>
</dbReference>
<proteinExistence type="predicted"/>
<dbReference type="PANTHER" id="PTHR32063">
    <property type="match status" value="1"/>
</dbReference>
<dbReference type="Gene3D" id="3.30.2090.10">
    <property type="entry name" value="Multidrug efflux transporter AcrB TolC docking domain, DN and DC subdomains"/>
    <property type="match status" value="2"/>
</dbReference>
<feature type="transmembrane region" description="Helical" evidence="1">
    <location>
        <begin position="400"/>
        <end position="425"/>
    </location>
</feature>
<dbReference type="Gene3D" id="3.30.70.1430">
    <property type="entry name" value="Multidrug efflux transporter AcrB pore domain"/>
    <property type="match status" value="2"/>
</dbReference>
<dbReference type="RefSeq" id="WP_386818332.1">
    <property type="nucleotide sequence ID" value="NZ_JBHUIT010000002.1"/>
</dbReference>
<keyword evidence="1" id="KW-0812">Transmembrane</keyword>
<feature type="transmembrane region" description="Helical" evidence="1">
    <location>
        <begin position="353"/>
        <end position="380"/>
    </location>
</feature>
<keyword evidence="3" id="KW-1185">Reference proteome</keyword>
<feature type="transmembrane region" description="Helical" evidence="1">
    <location>
        <begin position="1022"/>
        <end position="1048"/>
    </location>
</feature>
<organism evidence="2 3">
    <name type="scientific">Luteolibacter algae</name>
    <dbReference type="NCBI Taxonomy" id="454151"/>
    <lineage>
        <taxon>Bacteria</taxon>
        <taxon>Pseudomonadati</taxon>
        <taxon>Verrucomicrobiota</taxon>
        <taxon>Verrucomicrobiia</taxon>
        <taxon>Verrucomicrobiales</taxon>
        <taxon>Verrucomicrobiaceae</taxon>
        <taxon>Luteolibacter</taxon>
    </lineage>
</organism>
<feature type="transmembrane region" description="Helical" evidence="1">
    <location>
        <begin position="445"/>
        <end position="467"/>
    </location>
</feature>
<keyword evidence="1" id="KW-0472">Membrane</keyword>
<evidence type="ECO:0000313" key="2">
    <source>
        <dbReference type="EMBL" id="MFD2255676.1"/>
    </source>
</evidence>
<reference evidence="3" key="1">
    <citation type="journal article" date="2019" name="Int. J. Syst. Evol. Microbiol.">
        <title>The Global Catalogue of Microorganisms (GCM) 10K type strain sequencing project: providing services to taxonomists for standard genome sequencing and annotation.</title>
        <authorList>
            <consortium name="The Broad Institute Genomics Platform"/>
            <consortium name="The Broad Institute Genome Sequencing Center for Infectious Disease"/>
            <person name="Wu L."/>
            <person name="Ma J."/>
        </authorList>
    </citation>
    <scope>NUCLEOTIDE SEQUENCE [LARGE SCALE GENOMIC DNA]</scope>
    <source>
        <strain evidence="3">CGMCC 4.7106</strain>
    </source>
</reference>